<protein>
    <submittedName>
        <fullName evidence="1">Uncharacterized protein</fullName>
    </submittedName>
</protein>
<name>A0A9W7X2V4_TRIRA</name>
<accession>A0A9W7X2V4</accession>
<evidence type="ECO:0000313" key="2">
    <source>
        <dbReference type="Proteomes" id="UP001059041"/>
    </source>
</evidence>
<reference evidence="1" key="1">
    <citation type="submission" date="2021-02" db="EMBL/GenBank/DDBJ databases">
        <title>Comparative genomics reveals that relaxation of natural selection precedes convergent phenotypic evolution of cavefish.</title>
        <authorList>
            <person name="Peng Z."/>
        </authorList>
    </citation>
    <scope>NUCLEOTIDE SEQUENCE</scope>
    <source>
        <tissue evidence="1">Muscle</tissue>
    </source>
</reference>
<proteinExistence type="predicted"/>
<organism evidence="1 2">
    <name type="scientific">Triplophysa rosa</name>
    <name type="common">Cave loach</name>
    <dbReference type="NCBI Taxonomy" id="992332"/>
    <lineage>
        <taxon>Eukaryota</taxon>
        <taxon>Metazoa</taxon>
        <taxon>Chordata</taxon>
        <taxon>Craniata</taxon>
        <taxon>Vertebrata</taxon>
        <taxon>Euteleostomi</taxon>
        <taxon>Actinopterygii</taxon>
        <taxon>Neopterygii</taxon>
        <taxon>Teleostei</taxon>
        <taxon>Ostariophysi</taxon>
        <taxon>Cypriniformes</taxon>
        <taxon>Nemacheilidae</taxon>
        <taxon>Triplophysa</taxon>
    </lineage>
</organism>
<dbReference type="Proteomes" id="UP001059041">
    <property type="component" value="Linkage Group LG2"/>
</dbReference>
<keyword evidence="2" id="KW-1185">Reference proteome</keyword>
<evidence type="ECO:0000313" key="1">
    <source>
        <dbReference type="EMBL" id="KAI7813525.1"/>
    </source>
</evidence>
<sequence>MHGTSYAGLNPSLHESCSPVWALANHVVPCDAVDAPNRIPNPPDDASNAQAFCSRTAGYAVVRGRFDESLVNCELVGEAAGLSCKSPSLSSTCSLCACVPEDLRYTDEK</sequence>
<gene>
    <name evidence="1" type="ORF">IRJ41_018604</name>
</gene>
<dbReference type="EMBL" id="JAFHDT010000002">
    <property type="protein sequence ID" value="KAI7813525.1"/>
    <property type="molecule type" value="Genomic_DNA"/>
</dbReference>
<dbReference type="AlphaFoldDB" id="A0A9W7X2V4"/>
<comment type="caution">
    <text evidence="1">The sequence shown here is derived from an EMBL/GenBank/DDBJ whole genome shotgun (WGS) entry which is preliminary data.</text>
</comment>